<dbReference type="AlphaFoldDB" id="A0A977PLS4"/>
<sequence length="337" mass="37851">MDINERSRIFVNVSSKLVLLTNAKRVGKGRYTLEELKEKSKGLKNSCLLVKMKDIRGYILLCDGEVYAIAFQEPPALGERALALIGEDPIRVEIYEVPKDAVKRAEEFLGLKEEVKQMGEKVGRVLAGLSEKKKAKKEEKEEEILEESLTEGVITEIPSEEEIQVEVPPLEVLELIDLITLSDELAYYLEREGIEAESDTPVSLDSTYVIKINIREPVGIEELVRALYEAAKKSEATTLIEVNLPGGAKYYFDPILYQGFNEVMRRFGITEDVITYIEAQGKDKATIVASLRSMLPSRYASRIIASLVDVARKRRLPWKNISLNVRAGSMVLVGEVL</sequence>
<accession>A0A977PLS4</accession>
<evidence type="ECO:0000313" key="2">
    <source>
        <dbReference type="Proteomes" id="UP001063698"/>
    </source>
</evidence>
<protein>
    <submittedName>
        <fullName evidence="1">Uncharacterized protein</fullName>
    </submittedName>
</protein>
<proteinExistence type="predicted"/>
<name>A0A977PLS4_9CREN</name>
<dbReference type="EMBL" id="CP006868">
    <property type="protein sequence ID" value="UXD22784.1"/>
    <property type="molecule type" value="Genomic_DNA"/>
</dbReference>
<evidence type="ECO:0000313" key="1">
    <source>
        <dbReference type="EMBL" id="UXD22784.1"/>
    </source>
</evidence>
<dbReference type="Proteomes" id="UP001063698">
    <property type="component" value="Chromosome"/>
</dbReference>
<organism evidence="1 2">
    <name type="scientific">Ignicoccus pacificus DSM 13166</name>
    <dbReference type="NCBI Taxonomy" id="940294"/>
    <lineage>
        <taxon>Archaea</taxon>
        <taxon>Thermoproteota</taxon>
        <taxon>Thermoprotei</taxon>
        <taxon>Desulfurococcales</taxon>
        <taxon>Desulfurococcaceae</taxon>
        <taxon>Ignicoccus</taxon>
    </lineage>
</organism>
<dbReference type="KEGG" id="ipc:IPA_08215"/>
<gene>
    <name evidence="1" type="ORF">IPA_08215</name>
</gene>
<reference evidence="1" key="1">
    <citation type="submission" date="2013-11" db="EMBL/GenBank/DDBJ databases">
        <title>Comparative genomics of Ignicoccus.</title>
        <authorList>
            <person name="Podar M."/>
        </authorList>
    </citation>
    <scope>NUCLEOTIDE SEQUENCE</scope>
    <source>
        <strain evidence="1">DSM 13166</strain>
    </source>
</reference>
<keyword evidence="2" id="KW-1185">Reference proteome</keyword>